<organism evidence="2 3">
    <name type="scientific">Spirosoma terrae</name>
    <dbReference type="NCBI Taxonomy" id="1968276"/>
    <lineage>
        <taxon>Bacteria</taxon>
        <taxon>Pseudomonadati</taxon>
        <taxon>Bacteroidota</taxon>
        <taxon>Cytophagia</taxon>
        <taxon>Cytophagales</taxon>
        <taxon>Cytophagaceae</taxon>
        <taxon>Spirosoma</taxon>
    </lineage>
</organism>
<dbReference type="RefSeq" id="WP_163955383.1">
    <property type="nucleotide sequence ID" value="NZ_JAAFZH010000027.1"/>
</dbReference>
<dbReference type="GO" id="GO:0016757">
    <property type="term" value="F:glycosyltransferase activity"/>
    <property type="evidence" value="ECO:0007669"/>
    <property type="project" value="InterPro"/>
</dbReference>
<dbReference type="Pfam" id="PF00534">
    <property type="entry name" value="Glycos_transf_1"/>
    <property type="match status" value="1"/>
</dbReference>
<keyword evidence="2" id="KW-0808">Transferase</keyword>
<evidence type="ECO:0000313" key="3">
    <source>
        <dbReference type="Proteomes" id="UP000474175"/>
    </source>
</evidence>
<proteinExistence type="predicted"/>
<accession>A0A6L9LFT9</accession>
<dbReference type="CDD" id="cd03794">
    <property type="entry name" value="GT4_WbuB-like"/>
    <property type="match status" value="1"/>
</dbReference>
<dbReference type="Proteomes" id="UP000474175">
    <property type="component" value="Unassembled WGS sequence"/>
</dbReference>
<dbReference type="EMBL" id="JAAFZH010000027">
    <property type="protein sequence ID" value="NDU99250.1"/>
    <property type="molecule type" value="Genomic_DNA"/>
</dbReference>
<name>A0A6L9LFT9_9BACT</name>
<dbReference type="SUPFAM" id="SSF53756">
    <property type="entry name" value="UDP-Glycosyltransferase/glycogen phosphorylase"/>
    <property type="match status" value="1"/>
</dbReference>
<evidence type="ECO:0000313" key="2">
    <source>
        <dbReference type="EMBL" id="NDU99250.1"/>
    </source>
</evidence>
<dbReference type="PANTHER" id="PTHR12526">
    <property type="entry name" value="GLYCOSYLTRANSFERASE"/>
    <property type="match status" value="1"/>
</dbReference>
<keyword evidence="3" id="KW-1185">Reference proteome</keyword>
<evidence type="ECO:0000259" key="1">
    <source>
        <dbReference type="Pfam" id="PF00534"/>
    </source>
</evidence>
<dbReference type="InterPro" id="IPR001296">
    <property type="entry name" value="Glyco_trans_1"/>
</dbReference>
<sequence length="414" mass="46773">MKILYLTFYFDPDLCAGSFRNTALVKALAHQLNRDDFIHVVTTQPNRYKSFQVTAPVREERTYESGARVLIERIAVPSHASGLMDQIRSFWSYYQTARQLTRKRSYDLVVASSSRLFTAFLGAQVARRQNATLFLDIRDLCRETILEMVKRGRKLTPLLRFGLEPVLAAVEQYAFSYASHINLVSEGFKPYFESFRHATYSYFTNGIDDEFLALSWSTVSAEKPANTTIKRILYAGNIGQGQGLHTIIPEAARRLGPTFQFVVIGDGGAKLLLEKVLREERITNVALLDPVGRNELVDHYKAADYLFVHLNDLDAFKRVLPSKLFDYGATDKPILAGVAGYAAQFIRQHISNCIVFDPGDADSLVTQLHTTPYSSGFRPDFIAQFQRKAIMQAMARQIIQTKLASTDYIKPIAI</sequence>
<dbReference type="Gene3D" id="3.40.50.2000">
    <property type="entry name" value="Glycogen Phosphorylase B"/>
    <property type="match status" value="2"/>
</dbReference>
<dbReference type="PANTHER" id="PTHR12526:SF637">
    <property type="entry name" value="GLYCOSYLTRANSFERASE EPSF-RELATED"/>
    <property type="match status" value="1"/>
</dbReference>
<feature type="domain" description="Glycosyl transferase family 1" evidence="1">
    <location>
        <begin position="222"/>
        <end position="367"/>
    </location>
</feature>
<protein>
    <submittedName>
        <fullName evidence="2">Glycosyltransferase family 4 protein</fullName>
    </submittedName>
</protein>
<comment type="caution">
    <text evidence="2">The sequence shown here is derived from an EMBL/GenBank/DDBJ whole genome shotgun (WGS) entry which is preliminary data.</text>
</comment>
<gene>
    <name evidence="2" type="ORF">GK108_30505</name>
</gene>
<dbReference type="AlphaFoldDB" id="A0A6L9LFT9"/>
<reference evidence="2 3" key="1">
    <citation type="submission" date="2020-02" db="EMBL/GenBank/DDBJ databases">
        <title>Draft genome sequence of two Spirosoma agri KCTC 52727 and Spirosoma terrae KCTC 52035.</title>
        <authorList>
            <person name="Rojas J."/>
            <person name="Ambika Manirajan B."/>
            <person name="Suarez C."/>
            <person name="Ratering S."/>
            <person name="Schnell S."/>
        </authorList>
    </citation>
    <scope>NUCLEOTIDE SEQUENCE [LARGE SCALE GENOMIC DNA]</scope>
    <source>
        <strain evidence="2 3">KCTC 52035</strain>
    </source>
</reference>